<comment type="pathway">
    <text evidence="2">Secondary metabolite biosynthesis.</text>
</comment>
<feature type="binding site" description="axial binding residue" evidence="9">
    <location>
        <position position="460"/>
    </location>
    <ligand>
        <name>heme</name>
        <dbReference type="ChEBI" id="CHEBI:30413"/>
    </ligand>
    <ligandPart>
        <name>Fe</name>
        <dbReference type="ChEBI" id="CHEBI:18248"/>
    </ligandPart>
</feature>
<dbReference type="PROSITE" id="PS00086">
    <property type="entry name" value="CYTOCHROME_P450"/>
    <property type="match status" value="1"/>
</dbReference>
<dbReference type="GO" id="GO:0016705">
    <property type="term" value="F:oxidoreductase activity, acting on paired donors, with incorporation or reduction of molecular oxygen"/>
    <property type="evidence" value="ECO:0007669"/>
    <property type="project" value="InterPro"/>
</dbReference>
<protein>
    <submittedName>
        <fullName evidence="12">Cytochrome P450</fullName>
    </submittedName>
</protein>
<dbReference type="Proteomes" id="UP000054144">
    <property type="component" value="Unassembled WGS sequence"/>
</dbReference>
<dbReference type="AlphaFoldDB" id="A0A0D7AG27"/>
<dbReference type="SUPFAM" id="SSF48264">
    <property type="entry name" value="Cytochrome P450"/>
    <property type="match status" value="1"/>
</dbReference>
<evidence type="ECO:0000256" key="1">
    <source>
        <dbReference type="ARBA" id="ARBA00001971"/>
    </source>
</evidence>
<evidence type="ECO:0000256" key="9">
    <source>
        <dbReference type="PIRSR" id="PIRSR602401-1"/>
    </source>
</evidence>
<keyword evidence="11" id="KW-0812">Transmembrane</keyword>
<evidence type="ECO:0000256" key="7">
    <source>
        <dbReference type="ARBA" id="ARBA00023004"/>
    </source>
</evidence>
<dbReference type="InterPro" id="IPR017972">
    <property type="entry name" value="Cyt_P450_CS"/>
</dbReference>
<comment type="similarity">
    <text evidence="3 10">Belongs to the cytochrome P450 family.</text>
</comment>
<dbReference type="OrthoDB" id="2789670at2759"/>
<evidence type="ECO:0000256" key="2">
    <source>
        <dbReference type="ARBA" id="ARBA00005179"/>
    </source>
</evidence>
<dbReference type="InterPro" id="IPR050364">
    <property type="entry name" value="Cytochrome_P450_fung"/>
</dbReference>
<dbReference type="InterPro" id="IPR001128">
    <property type="entry name" value="Cyt_P450"/>
</dbReference>
<dbReference type="EMBL" id="KN881676">
    <property type="protein sequence ID" value="KIY50241.1"/>
    <property type="molecule type" value="Genomic_DNA"/>
</dbReference>
<keyword evidence="4 9" id="KW-0349">Heme</keyword>
<accession>A0A0D7AG27</accession>
<keyword evidence="11" id="KW-0472">Membrane</keyword>
<evidence type="ECO:0000256" key="10">
    <source>
        <dbReference type="RuleBase" id="RU000461"/>
    </source>
</evidence>
<evidence type="ECO:0000256" key="8">
    <source>
        <dbReference type="ARBA" id="ARBA00023033"/>
    </source>
</evidence>
<sequence length="536" mass="61403">MSQLPTVALALFVGILTSWVFWGIYKHSRRRANSPCPPGPKGYPIVGNIDTPIEYTWVKFAQWTKEYGDVFSLNIFGKNIIVIGSYEAAADLFDKRSWIYSSRINFPMIRDLQVPNGKKCVVGSRFYRMGYSWSVVFMPYGERWTRTRQLFLTYFHQRNIPSYHPTLTRETHALLRRLTETPEDFFEHCRLMFASTILDLAYGLKASGRYDPIIVNGEKVLKTIGEAAVPGRFWVDFMPFLQYLPSWFPWLEFREKAKLWRPYGDIFLHRPWEIVKQRVAEGTARPCFTTQLMQELDTDSNPVVELAYAKPVAAIAYAGGSDTTVATTQSLFLAMCLYPEVQCKAQEELDRVVGPHRLPEFSDWKNLPYMEAFIKEALRWMPVLPLAMPHMNTEDDVFRGYFIPKGSLIIGNSWGILHDEEVYGSATDAFRPERFLNADGTANERVPYPNVAFGFGRRICPGRWLSDASLFITFSSILHAFNISSPVDENGNKIKLQARQGPTLLSEPIKFRCIIKPRSEIHASLVMNTALADFDA</sequence>
<dbReference type="Pfam" id="PF00067">
    <property type="entry name" value="p450"/>
    <property type="match status" value="1"/>
</dbReference>
<keyword evidence="13" id="KW-1185">Reference proteome</keyword>
<evidence type="ECO:0000256" key="11">
    <source>
        <dbReference type="SAM" id="Phobius"/>
    </source>
</evidence>
<dbReference type="GO" id="GO:0004497">
    <property type="term" value="F:monooxygenase activity"/>
    <property type="evidence" value="ECO:0007669"/>
    <property type="project" value="UniProtKB-KW"/>
</dbReference>
<dbReference type="CDD" id="cd11065">
    <property type="entry name" value="CYP64-like"/>
    <property type="match status" value="1"/>
</dbReference>
<dbReference type="PANTHER" id="PTHR46300:SF7">
    <property type="entry name" value="P450, PUTATIVE (EUROFUNG)-RELATED"/>
    <property type="match status" value="1"/>
</dbReference>
<feature type="transmembrane region" description="Helical" evidence="11">
    <location>
        <begin position="6"/>
        <end position="25"/>
    </location>
</feature>
<evidence type="ECO:0000256" key="3">
    <source>
        <dbReference type="ARBA" id="ARBA00010617"/>
    </source>
</evidence>
<dbReference type="GO" id="GO:0020037">
    <property type="term" value="F:heme binding"/>
    <property type="evidence" value="ECO:0007669"/>
    <property type="project" value="InterPro"/>
</dbReference>
<keyword evidence="7 9" id="KW-0408">Iron</keyword>
<evidence type="ECO:0000313" key="13">
    <source>
        <dbReference type="Proteomes" id="UP000054144"/>
    </source>
</evidence>
<dbReference type="PRINTS" id="PR00385">
    <property type="entry name" value="P450"/>
</dbReference>
<evidence type="ECO:0000256" key="6">
    <source>
        <dbReference type="ARBA" id="ARBA00023002"/>
    </source>
</evidence>
<keyword evidence="8 10" id="KW-0503">Monooxygenase</keyword>
<keyword evidence="5 9" id="KW-0479">Metal-binding</keyword>
<evidence type="ECO:0000313" key="12">
    <source>
        <dbReference type="EMBL" id="KIY50241.1"/>
    </source>
</evidence>
<dbReference type="GO" id="GO:0005506">
    <property type="term" value="F:iron ion binding"/>
    <property type="evidence" value="ECO:0007669"/>
    <property type="project" value="InterPro"/>
</dbReference>
<reference evidence="12 13" key="1">
    <citation type="journal article" date="2015" name="Fungal Genet. Biol.">
        <title>Evolution of novel wood decay mechanisms in Agaricales revealed by the genome sequences of Fistulina hepatica and Cylindrobasidium torrendii.</title>
        <authorList>
            <person name="Floudas D."/>
            <person name="Held B.W."/>
            <person name="Riley R."/>
            <person name="Nagy L.G."/>
            <person name="Koehler G."/>
            <person name="Ransdell A.S."/>
            <person name="Younus H."/>
            <person name="Chow J."/>
            <person name="Chiniquy J."/>
            <person name="Lipzen A."/>
            <person name="Tritt A."/>
            <person name="Sun H."/>
            <person name="Haridas S."/>
            <person name="LaButti K."/>
            <person name="Ohm R.A."/>
            <person name="Kues U."/>
            <person name="Blanchette R.A."/>
            <person name="Grigoriev I.V."/>
            <person name="Minto R.E."/>
            <person name="Hibbett D.S."/>
        </authorList>
    </citation>
    <scope>NUCLEOTIDE SEQUENCE [LARGE SCALE GENOMIC DNA]</scope>
    <source>
        <strain evidence="12 13">ATCC 64428</strain>
    </source>
</reference>
<dbReference type="InterPro" id="IPR002401">
    <property type="entry name" value="Cyt_P450_E_grp-I"/>
</dbReference>
<evidence type="ECO:0000256" key="4">
    <source>
        <dbReference type="ARBA" id="ARBA00022617"/>
    </source>
</evidence>
<gene>
    <name evidence="12" type="ORF">FISHEDRAFT_39624</name>
</gene>
<organism evidence="12 13">
    <name type="scientific">Fistulina hepatica ATCC 64428</name>
    <dbReference type="NCBI Taxonomy" id="1128425"/>
    <lineage>
        <taxon>Eukaryota</taxon>
        <taxon>Fungi</taxon>
        <taxon>Dikarya</taxon>
        <taxon>Basidiomycota</taxon>
        <taxon>Agaricomycotina</taxon>
        <taxon>Agaricomycetes</taxon>
        <taxon>Agaricomycetidae</taxon>
        <taxon>Agaricales</taxon>
        <taxon>Fistulinaceae</taxon>
        <taxon>Fistulina</taxon>
    </lineage>
</organism>
<dbReference type="Gene3D" id="1.10.630.10">
    <property type="entry name" value="Cytochrome P450"/>
    <property type="match status" value="1"/>
</dbReference>
<name>A0A0D7AG27_9AGAR</name>
<proteinExistence type="inferred from homology"/>
<dbReference type="InterPro" id="IPR036396">
    <property type="entry name" value="Cyt_P450_sf"/>
</dbReference>
<dbReference type="PANTHER" id="PTHR46300">
    <property type="entry name" value="P450, PUTATIVE (EUROFUNG)-RELATED-RELATED"/>
    <property type="match status" value="1"/>
</dbReference>
<comment type="cofactor">
    <cofactor evidence="1 9">
        <name>heme</name>
        <dbReference type="ChEBI" id="CHEBI:30413"/>
    </cofactor>
</comment>
<evidence type="ECO:0000256" key="5">
    <source>
        <dbReference type="ARBA" id="ARBA00022723"/>
    </source>
</evidence>
<keyword evidence="11" id="KW-1133">Transmembrane helix</keyword>
<keyword evidence="6 10" id="KW-0560">Oxidoreductase</keyword>
<dbReference type="PRINTS" id="PR00463">
    <property type="entry name" value="EP450I"/>
</dbReference>